<organism evidence="3 5">
    <name type="scientific">Zophobas morio</name>
    <dbReference type="NCBI Taxonomy" id="2755281"/>
    <lineage>
        <taxon>Eukaryota</taxon>
        <taxon>Metazoa</taxon>
        <taxon>Ecdysozoa</taxon>
        <taxon>Arthropoda</taxon>
        <taxon>Hexapoda</taxon>
        <taxon>Insecta</taxon>
        <taxon>Pterygota</taxon>
        <taxon>Neoptera</taxon>
        <taxon>Endopterygota</taxon>
        <taxon>Coleoptera</taxon>
        <taxon>Polyphaga</taxon>
        <taxon>Cucujiformia</taxon>
        <taxon>Tenebrionidae</taxon>
        <taxon>Zophobas</taxon>
    </lineage>
</organism>
<dbReference type="AlphaFoldDB" id="A0AA38HVP5"/>
<feature type="signal peptide" evidence="2">
    <location>
        <begin position="1"/>
        <end position="23"/>
    </location>
</feature>
<reference evidence="3" key="1">
    <citation type="journal article" date="2023" name="G3 (Bethesda)">
        <title>Whole genome assemblies of Zophobas morio and Tenebrio molitor.</title>
        <authorList>
            <person name="Kaur S."/>
            <person name="Stinson S.A."/>
            <person name="diCenzo G.C."/>
        </authorList>
    </citation>
    <scope>NUCLEOTIDE SEQUENCE</scope>
    <source>
        <strain evidence="3">QUZm001</strain>
    </source>
</reference>
<evidence type="ECO:0008006" key="6">
    <source>
        <dbReference type="Google" id="ProtNLM"/>
    </source>
</evidence>
<evidence type="ECO:0000313" key="3">
    <source>
        <dbReference type="EMBL" id="KAJ3643952.1"/>
    </source>
</evidence>
<dbReference type="Proteomes" id="UP001168821">
    <property type="component" value="Unassembled WGS sequence"/>
</dbReference>
<evidence type="ECO:0000313" key="4">
    <source>
        <dbReference type="EMBL" id="KAJ3659477.1"/>
    </source>
</evidence>
<keyword evidence="1 2" id="KW-0732">Signal</keyword>
<dbReference type="Gene3D" id="2.70.220.10">
    <property type="entry name" value="Ganglioside GM2 activator"/>
    <property type="match status" value="1"/>
</dbReference>
<dbReference type="EMBL" id="JALNTZ010000008">
    <property type="protein sequence ID" value="KAJ3643952.1"/>
    <property type="molecule type" value="Genomic_DNA"/>
</dbReference>
<sequence>MSDRNGRVYVVLVLVTYIRTSTACNGYTLKLNSIKNCIDDSVIKIENPGATLDKDCNIILKGCLNFPKGFKTAKGKYVLKKAPMPPMDGELDFCEVVSGLNDPQIGNVAKMYNMPSKCPIPPGKVCGDANKKINISRFKNQLGIASGTIDLKLDVDHDTGKSCIDINVTISKNRARG</sequence>
<keyword evidence="5" id="KW-1185">Reference proteome</keyword>
<comment type="caution">
    <text evidence="3">The sequence shown here is derived from an EMBL/GenBank/DDBJ whole genome shotgun (WGS) entry which is preliminary data.</text>
</comment>
<name>A0AA38HVP5_9CUCU</name>
<evidence type="ECO:0000313" key="5">
    <source>
        <dbReference type="Proteomes" id="UP001168821"/>
    </source>
</evidence>
<evidence type="ECO:0000256" key="2">
    <source>
        <dbReference type="SAM" id="SignalP"/>
    </source>
</evidence>
<protein>
    <recommendedName>
        <fullName evidence="6">MD-2-related lipid-recognition domain-containing protein</fullName>
    </recommendedName>
</protein>
<evidence type="ECO:0000256" key="1">
    <source>
        <dbReference type="ARBA" id="ARBA00022729"/>
    </source>
</evidence>
<dbReference type="EMBL" id="JALNTZ010000003">
    <property type="protein sequence ID" value="KAJ3659477.1"/>
    <property type="molecule type" value="Genomic_DNA"/>
</dbReference>
<accession>A0AA38HVP5</accession>
<feature type="chain" id="PRO_5041589046" description="MD-2-related lipid-recognition domain-containing protein" evidence="2">
    <location>
        <begin position="24"/>
        <end position="177"/>
    </location>
</feature>
<gene>
    <name evidence="4" type="ORF">Zmor_011165</name>
    <name evidence="3" type="ORF">Zmor_026632</name>
</gene>
<dbReference type="InterPro" id="IPR036846">
    <property type="entry name" value="GM2-AP_sf"/>
</dbReference>
<proteinExistence type="predicted"/>